<dbReference type="Proteomes" id="UP000002432">
    <property type="component" value="Chromosome"/>
</dbReference>
<dbReference type="GO" id="GO:0008804">
    <property type="term" value="F:carbamate kinase activity"/>
    <property type="evidence" value="ECO:0007669"/>
    <property type="project" value="UniProtKB-UniRule"/>
</dbReference>
<dbReference type="eggNOG" id="COG0549">
    <property type="taxonomic scope" value="Bacteria"/>
</dbReference>
<dbReference type="Pfam" id="PF00696">
    <property type="entry name" value="AA_kinase"/>
    <property type="match status" value="1"/>
</dbReference>
<reference evidence="7 8" key="1">
    <citation type="journal article" date="2009" name="Appl. Environ. Microbiol.">
        <title>Three genomes from the phylum Acidobacteria provide insight into the lifestyles of these microorganisms in soils.</title>
        <authorList>
            <person name="Ward N.L."/>
            <person name="Challacombe J.F."/>
            <person name="Janssen P.H."/>
            <person name="Henrissat B."/>
            <person name="Coutinho P.M."/>
            <person name="Wu M."/>
            <person name="Xie G."/>
            <person name="Haft D.H."/>
            <person name="Sait M."/>
            <person name="Badger J."/>
            <person name="Barabote R.D."/>
            <person name="Bradley B."/>
            <person name="Brettin T.S."/>
            <person name="Brinkac L.M."/>
            <person name="Bruce D."/>
            <person name="Creasy T."/>
            <person name="Daugherty S.C."/>
            <person name="Davidsen T.M."/>
            <person name="DeBoy R.T."/>
            <person name="Detter J.C."/>
            <person name="Dodson R.J."/>
            <person name="Durkin A.S."/>
            <person name="Ganapathy A."/>
            <person name="Gwinn-Giglio M."/>
            <person name="Han C.S."/>
            <person name="Khouri H."/>
            <person name="Kiss H."/>
            <person name="Kothari S.P."/>
            <person name="Madupu R."/>
            <person name="Nelson K.E."/>
            <person name="Nelson W.C."/>
            <person name="Paulsen I."/>
            <person name="Penn K."/>
            <person name="Ren Q."/>
            <person name="Rosovitz M.J."/>
            <person name="Selengut J.D."/>
            <person name="Shrivastava S."/>
            <person name="Sullivan S.A."/>
            <person name="Tapia R."/>
            <person name="Thompson L.S."/>
            <person name="Watkins K.L."/>
            <person name="Yang Q."/>
            <person name="Yu C."/>
            <person name="Zafar N."/>
            <person name="Zhou L."/>
            <person name="Kuske C.R."/>
        </authorList>
    </citation>
    <scope>NUCLEOTIDE SEQUENCE [LARGE SCALE GENOMIC DNA]</scope>
    <source>
        <strain evidence="7 8">Ellin345</strain>
    </source>
</reference>
<dbReference type="PIRSF" id="PIRSF000723">
    <property type="entry name" value="Carbamate_kin"/>
    <property type="match status" value="1"/>
</dbReference>
<dbReference type="SUPFAM" id="SSF53633">
    <property type="entry name" value="Carbamate kinase-like"/>
    <property type="match status" value="1"/>
</dbReference>
<keyword evidence="8" id="KW-1185">Reference proteome</keyword>
<dbReference type="FunFam" id="3.40.1160.10:FF:000007">
    <property type="entry name" value="Carbamate kinase"/>
    <property type="match status" value="1"/>
</dbReference>
<dbReference type="InterPro" id="IPR003964">
    <property type="entry name" value="Carb_kinase"/>
</dbReference>
<dbReference type="Gene3D" id="3.40.1160.10">
    <property type="entry name" value="Acetylglutamate kinase-like"/>
    <property type="match status" value="1"/>
</dbReference>
<dbReference type="EMBL" id="CP000360">
    <property type="protein sequence ID" value="ABF40821.1"/>
    <property type="molecule type" value="Genomic_DNA"/>
</dbReference>
<dbReference type="HOGENOM" id="CLU_076278_0_0_0"/>
<sequence>MSKTALIAVGGNSLIRAGEKGTIQEQLANTRRTAAAMVGLVKLGYRLVITHGNGPQVGAQLLRSERASDVTYSQTLDVCGAASQGEIGFLLAQSLQNELKDAGLHTPVVCVVTQTLVSAMDPAMLKPTKPIGPFYSRADAEEKKRALGWSIVEDAARGYRRVVPSPEPIEILELEVIRDLINDGVLVISTGGGGIPVMRENGALKGVEAVIDKDRASSLLAAEMGVDLFAISTDTDFVYLNYKKPDQKPIHAIFASELKKHYDEGHFPPGNMGPKVESVLRFLESGGKEAVITSFEHLTAAVTGIAGTHVLADTIEKPTINNVIEMPVKG</sequence>
<comment type="similarity">
    <text evidence="1 5">Belongs to the carbamate kinase family.</text>
</comment>
<protein>
    <recommendedName>
        <fullName evidence="4 5">Carbamate kinase</fullName>
    </recommendedName>
</protein>
<evidence type="ECO:0000313" key="7">
    <source>
        <dbReference type="EMBL" id="ABF40821.1"/>
    </source>
</evidence>
<dbReference type="EnsemblBacteria" id="ABF40821">
    <property type="protein sequence ID" value="ABF40821"/>
    <property type="gene ID" value="Acid345_1820"/>
</dbReference>
<feature type="domain" description="Aspartate/glutamate/uridylate kinase" evidence="6">
    <location>
        <begin position="3"/>
        <end position="294"/>
    </location>
</feature>
<dbReference type="OrthoDB" id="9766717at2"/>
<gene>
    <name evidence="7" type="ordered locus">Acid345_1820</name>
</gene>
<dbReference type="GO" id="GO:0005829">
    <property type="term" value="C:cytosol"/>
    <property type="evidence" value="ECO:0007669"/>
    <property type="project" value="TreeGrafter"/>
</dbReference>
<proteinExistence type="inferred from homology"/>
<evidence type="ECO:0000259" key="6">
    <source>
        <dbReference type="Pfam" id="PF00696"/>
    </source>
</evidence>
<dbReference type="CDD" id="cd04235">
    <property type="entry name" value="AAK_CK"/>
    <property type="match status" value="1"/>
</dbReference>
<dbReference type="InterPro" id="IPR001048">
    <property type="entry name" value="Asp/Glu/Uridylate_kinase"/>
</dbReference>
<keyword evidence="3 5" id="KW-0418">Kinase</keyword>
<dbReference type="PANTHER" id="PTHR30409">
    <property type="entry name" value="CARBAMATE KINASE"/>
    <property type="match status" value="1"/>
</dbReference>
<dbReference type="GO" id="GO:0019546">
    <property type="term" value="P:L-arginine deiminase pathway"/>
    <property type="evidence" value="ECO:0007669"/>
    <property type="project" value="TreeGrafter"/>
</dbReference>
<evidence type="ECO:0000256" key="1">
    <source>
        <dbReference type="ARBA" id="ARBA00011066"/>
    </source>
</evidence>
<evidence type="ECO:0000256" key="2">
    <source>
        <dbReference type="ARBA" id="ARBA00022679"/>
    </source>
</evidence>
<evidence type="ECO:0000256" key="5">
    <source>
        <dbReference type="PIRNR" id="PIRNR000723"/>
    </source>
</evidence>
<dbReference type="PANTHER" id="PTHR30409:SF1">
    <property type="entry name" value="CARBAMATE KINASE-RELATED"/>
    <property type="match status" value="1"/>
</dbReference>
<dbReference type="STRING" id="204669.Acid345_1820"/>
<dbReference type="InterPro" id="IPR036393">
    <property type="entry name" value="AceGlu_kinase-like_sf"/>
</dbReference>
<keyword evidence="2 5" id="KW-0808">Transferase</keyword>
<dbReference type="PRINTS" id="PR01469">
    <property type="entry name" value="CARBMTKINASE"/>
</dbReference>
<dbReference type="AlphaFoldDB" id="Q1IQM9"/>
<accession>Q1IQM9</accession>
<dbReference type="RefSeq" id="WP_011522623.1">
    <property type="nucleotide sequence ID" value="NC_008009.1"/>
</dbReference>
<dbReference type="NCBIfam" id="TIGR00746">
    <property type="entry name" value="arcC"/>
    <property type="match status" value="1"/>
</dbReference>
<dbReference type="KEGG" id="aba:Acid345_1820"/>
<dbReference type="NCBIfam" id="NF009007">
    <property type="entry name" value="PRK12352.1"/>
    <property type="match status" value="1"/>
</dbReference>
<organism evidence="7 8">
    <name type="scientific">Koribacter versatilis (strain Ellin345)</name>
    <dbReference type="NCBI Taxonomy" id="204669"/>
    <lineage>
        <taxon>Bacteria</taxon>
        <taxon>Pseudomonadati</taxon>
        <taxon>Acidobacteriota</taxon>
        <taxon>Terriglobia</taxon>
        <taxon>Terriglobales</taxon>
        <taxon>Candidatus Korobacteraceae</taxon>
        <taxon>Candidatus Korobacter</taxon>
    </lineage>
</organism>
<evidence type="ECO:0000256" key="4">
    <source>
        <dbReference type="NCBIfam" id="TIGR00746"/>
    </source>
</evidence>
<name>Q1IQM9_KORVE</name>
<evidence type="ECO:0000256" key="3">
    <source>
        <dbReference type="ARBA" id="ARBA00022777"/>
    </source>
</evidence>
<evidence type="ECO:0000313" key="8">
    <source>
        <dbReference type="Proteomes" id="UP000002432"/>
    </source>
</evidence>